<evidence type="ECO:0000256" key="1">
    <source>
        <dbReference type="ARBA" id="ARBA00001139"/>
    </source>
</evidence>
<evidence type="ECO:0000256" key="3">
    <source>
        <dbReference type="ARBA" id="ARBA00005012"/>
    </source>
</evidence>
<comment type="catalytic activity">
    <reaction evidence="1">
        <text>(S)-malate + a quinone = a quinol + oxaloacetate</text>
        <dbReference type="Rhea" id="RHEA:46012"/>
        <dbReference type="ChEBI" id="CHEBI:15589"/>
        <dbReference type="ChEBI" id="CHEBI:16452"/>
        <dbReference type="ChEBI" id="CHEBI:24646"/>
        <dbReference type="ChEBI" id="CHEBI:132124"/>
        <dbReference type="EC" id="1.1.5.4"/>
    </reaction>
</comment>
<feature type="non-terminal residue" evidence="11">
    <location>
        <position position="113"/>
    </location>
</feature>
<comment type="caution">
    <text evidence="11">The sequence shown here is derived from an EMBL/GenBank/DDBJ whole genome shotgun (WGS) entry which is preliminary data.</text>
</comment>
<dbReference type="Pfam" id="PF06039">
    <property type="entry name" value="Mqo"/>
    <property type="match status" value="1"/>
</dbReference>
<protein>
    <recommendedName>
        <fullName evidence="4">malate dehydrogenase (quinone)</fullName>
        <ecNumber evidence="4">1.1.5.4</ecNumber>
    </recommendedName>
    <alternativeName>
        <fullName evidence="10">MQO</fullName>
    </alternativeName>
    <alternativeName>
        <fullName evidence="9">Malate dehydrogenase [quinone]</fullName>
    </alternativeName>
</protein>
<evidence type="ECO:0000256" key="7">
    <source>
        <dbReference type="ARBA" id="ARBA00022827"/>
    </source>
</evidence>
<accession>A0A317Z6R0</accession>
<evidence type="ECO:0000313" key="11">
    <source>
        <dbReference type="EMBL" id="PWZ96224.1"/>
    </source>
</evidence>
<dbReference type="InterPro" id="IPR006231">
    <property type="entry name" value="MQO"/>
</dbReference>
<evidence type="ECO:0000256" key="4">
    <source>
        <dbReference type="ARBA" id="ARBA00013026"/>
    </source>
</evidence>
<dbReference type="GO" id="GO:0006099">
    <property type="term" value="P:tricarboxylic acid cycle"/>
    <property type="evidence" value="ECO:0007669"/>
    <property type="project" value="UniProtKB-UniPathway"/>
</dbReference>
<comment type="cofactor">
    <cofactor evidence="2">
        <name>FAD</name>
        <dbReference type="ChEBI" id="CHEBI:57692"/>
    </cofactor>
</comment>
<evidence type="ECO:0000313" key="12">
    <source>
        <dbReference type="Proteomes" id="UP000246351"/>
    </source>
</evidence>
<organism evidence="11 12">
    <name type="scientific">Staphylococcus pseudintermedius</name>
    <dbReference type="NCBI Taxonomy" id="283734"/>
    <lineage>
        <taxon>Bacteria</taxon>
        <taxon>Bacillati</taxon>
        <taxon>Bacillota</taxon>
        <taxon>Bacilli</taxon>
        <taxon>Bacillales</taxon>
        <taxon>Staphylococcaceae</taxon>
        <taxon>Staphylococcus</taxon>
        <taxon>Staphylococcus intermedius group</taxon>
    </lineage>
</organism>
<dbReference type="GO" id="GO:0008924">
    <property type="term" value="F:L-malate dehydrogenase (quinone) activity"/>
    <property type="evidence" value="ECO:0007669"/>
    <property type="project" value="UniProtKB-EC"/>
</dbReference>
<dbReference type="UniPathway" id="UPA00223">
    <property type="reaction ID" value="UER01008"/>
</dbReference>
<keyword evidence="5" id="KW-0816">Tricarboxylic acid cycle</keyword>
<gene>
    <name evidence="11" type="ORF">DD924_14235</name>
</gene>
<dbReference type="AlphaFoldDB" id="A0A317Z6R0"/>
<sequence>IDIEKAKEINEEFEISKQFWSHLVKSKNIDTPRDFINPLPHISFVRGKNNVQFLKDRYNKMKDFPMFDNIEYTEDIEVMRKWMPLMMQGRSASDIMAASKIDEGTDVNFGELT</sequence>
<comment type="pathway">
    <text evidence="3">Carbohydrate metabolism; tricarboxylic acid cycle; oxaloacetate from (S)-malate (quinone route): step 1/1.</text>
</comment>
<reference evidence="11 12" key="1">
    <citation type="journal article" date="2018" name="Vet. Microbiol.">
        <title>Clonal diversity and geographic distribution of methicillin-resistant Staphylococcus pseudintermedius from Australian animals: Discovery of novel sequence types.</title>
        <authorList>
            <person name="Worthing K.A."/>
            <person name="Abraham S."/>
            <person name="Coombs G.W."/>
            <person name="Pang S."/>
            <person name="Saputra S."/>
            <person name="Jordan D."/>
            <person name="Trott D.J."/>
            <person name="Norris J.M."/>
        </authorList>
    </citation>
    <scope>NUCLEOTIDE SEQUENCE [LARGE SCALE GENOMIC DNA]</scope>
    <source>
        <strain evidence="11 12">ST71 3</strain>
    </source>
</reference>
<feature type="non-terminal residue" evidence="11">
    <location>
        <position position="1"/>
    </location>
</feature>
<dbReference type="Proteomes" id="UP000246351">
    <property type="component" value="Unassembled WGS sequence"/>
</dbReference>
<evidence type="ECO:0000256" key="6">
    <source>
        <dbReference type="ARBA" id="ARBA00022630"/>
    </source>
</evidence>
<evidence type="ECO:0000256" key="2">
    <source>
        <dbReference type="ARBA" id="ARBA00001974"/>
    </source>
</evidence>
<dbReference type="EC" id="1.1.5.4" evidence="4"/>
<evidence type="ECO:0000256" key="9">
    <source>
        <dbReference type="ARBA" id="ARBA00030660"/>
    </source>
</evidence>
<proteinExistence type="predicted"/>
<evidence type="ECO:0000256" key="10">
    <source>
        <dbReference type="ARBA" id="ARBA00031550"/>
    </source>
</evidence>
<evidence type="ECO:0000256" key="5">
    <source>
        <dbReference type="ARBA" id="ARBA00022532"/>
    </source>
</evidence>
<name>A0A317Z6R0_STAPS</name>
<keyword evidence="7" id="KW-0274">FAD</keyword>
<dbReference type="EMBL" id="QEIV01001485">
    <property type="protein sequence ID" value="PWZ96224.1"/>
    <property type="molecule type" value="Genomic_DNA"/>
</dbReference>
<evidence type="ECO:0000256" key="8">
    <source>
        <dbReference type="ARBA" id="ARBA00023002"/>
    </source>
</evidence>
<keyword evidence="6" id="KW-0285">Flavoprotein</keyword>
<keyword evidence="8 11" id="KW-0560">Oxidoreductase</keyword>